<dbReference type="CDD" id="cd15482">
    <property type="entry name" value="Sialidase_non-viral"/>
    <property type="match status" value="1"/>
</dbReference>
<feature type="domain" description="Sialidase" evidence="1">
    <location>
        <begin position="44"/>
        <end position="334"/>
    </location>
</feature>
<evidence type="ECO:0000259" key="1">
    <source>
        <dbReference type="Pfam" id="PF13088"/>
    </source>
</evidence>
<evidence type="ECO:0000313" key="3">
    <source>
        <dbReference type="Proteomes" id="UP000245202"/>
    </source>
</evidence>
<name>A0A2R5EUC1_9BACL</name>
<comment type="caution">
    <text evidence="2">The sequence shown here is derived from an EMBL/GenBank/DDBJ whole genome shotgun (WGS) entry which is preliminary data.</text>
</comment>
<dbReference type="SUPFAM" id="SSF50939">
    <property type="entry name" value="Sialidases"/>
    <property type="match status" value="1"/>
</dbReference>
<evidence type="ECO:0000313" key="2">
    <source>
        <dbReference type="EMBL" id="GBG06974.1"/>
    </source>
</evidence>
<reference evidence="2 3" key="1">
    <citation type="submission" date="2017-08" db="EMBL/GenBank/DDBJ databases">
        <title>Substantial Increase in Enzyme Production by Combined Drug-Resistance Mutations in Paenibacillus agaridevorans.</title>
        <authorList>
            <person name="Tanaka Y."/>
            <person name="Funane K."/>
            <person name="Hosaka T."/>
            <person name="Shiwa Y."/>
            <person name="Fujita N."/>
            <person name="Miyazaki T."/>
            <person name="Yoshikawa H."/>
            <person name="Murakami K."/>
            <person name="Kasahara K."/>
            <person name="Inaoka T."/>
            <person name="Hiraga Y."/>
            <person name="Ochi K."/>
        </authorList>
    </citation>
    <scope>NUCLEOTIDE SEQUENCE [LARGE SCALE GENOMIC DNA]</scope>
    <source>
        <strain evidence="2 3">T-3040</strain>
    </source>
</reference>
<organism evidence="2 3">
    <name type="scientific">Paenibacillus agaridevorans</name>
    <dbReference type="NCBI Taxonomy" id="171404"/>
    <lineage>
        <taxon>Bacteria</taxon>
        <taxon>Bacillati</taxon>
        <taxon>Bacillota</taxon>
        <taxon>Bacilli</taxon>
        <taxon>Bacillales</taxon>
        <taxon>Paenibacillaceae</taxon>
        <taxon>Paenibacillus</taxon>
    </lineage>
</organism>
<dbReference type="InterPro" id="IPR011040">
    <property type="entry name" value="Sialidase"/>
</dbReference>
<dbReference type="EMBL" id="BDQX01000069">
    <property type="protein sequence ID" value="GBG06974.1"/>
    <property type="molecule type" value="Genomic_DNA"/>
</dbReference>
<dbReference type="Gene3D" id="2.120.10.10">
    <property type="match status" value="1"/>
</dbReference>
<dbReference type="Pfam" id="PF13088">
    <property type="entry name" value="BNR_2"/>
    <property type="match status" value="1"/>
</dbReference>
<dbReference type="InterPro" id="IPR036278">
    <property type="entry name" value="Sialidase_sf"/>
</dbReference>
<dbReference type="AlphaFoldDB" id="A0A2R5EUC1"/>
<proteinExistence type="predicted"/>
<dbReference type="Proteomes" id="UP000245202">
    <property type="component" value="Unassembled WGS sequence"/>
</dbReference>
<dbReference type="PANTHER" id="PTHR43752">
    <property type="entry name" value="BNR/ASP-BOX REPEAT FAMILY PROTEIN"/>
    <property type="match status" value="1"/>
</dbReference>
<protein>
    <recommendedName>
        <fullName evidence="1">Sialidase domain-containing protein</fullName>
    </recommendedName>
</protein>
<accession>A0A2R5EUC1</accession>
<keyword evidence="3" id="KW-1185">Reference proteome</keyword>
<sequence>MQLTERYNGILSQSEQDPQLTEALLPIRYEPDSHSANLLALDNGDLLCVWFSGSGEGNPDTNVLLSRLPAGGERWEEPIEVAADPERSEQNPLVFQAPDNKVWLLHTSNEPHNQQTSKIVGRISDDRGYTWGEPFVLHEGPGMFLRQPILAMSNGEWLLPCYYCKPGGHYSVVLISADQGETWSEYEVQGSLHRVQMSVVELDGGTLFAVFRSRHADRIYESVSMDFGKTWSEPAKTSLPNNNSSIQLTKLSNGHLAIIYNDSTLERDQYRWIERNGEWRKKTLRTPLTVAISEDGGRTWPHVKNVQMSDLEHKEKQTGYSYPSIIETKDGSIHAAYSYLRKAIKYVRFTEEWVKDNGRTPV</sequence>
<dbReference type="RefSeq" id="WP_108992118.1">
    <property type="nucleotide sequence ID" value="NZ_BDQX01000069.1"/>
</dbReference>
<gene>
    <name evidence="2" type="ORF">PAT3040_01520</name>
</gene>
<dbReference type="PANTHER" id="PTHR43752:SF2">
    <property type="entry name" value="BNR_ASP-BOX REPEAT FAMILY PROTEIN"/>
    <property type="match status" value="1"/>
</dbReference>